<keyword evidence="1" id="KW-0711">Selenium</keyword>
<dbReference type="GeneID" id="17300193"/>
<protein>
    <recommendedName>
        <fullName evidence="2">Rhodanese domain-containing protein</fullName>
    </recommendedName>
</protein>
<evidence type="ECO:0000313" key="5">
    <source>
        <dbReference type="Proteomes" id="UP000011087"/>
    </source>
</evidence>
<dbReference type="GO" id="GO:0002098">
    <property type="term" value="P:tRNA wobble uridine modification"/>
    <property type="evidence" value="ECO:0007669"/>
    <property type="project" value="InterPro"/>
</dbReference>
<dbReference type="Proteomes" id="UP000011087">
    <property type="component" value="Unassembled WGS sequence"/>
</dbReference>
<dbReference type="NCBIfam" id="TIGR03167">
    <property type="entry name" value="tRNA_sel_U_synt"/>
    <property type="match status" value="1"/>
</dbReference>
<dbReference type="EMBL" id="JH993009">
    <property type="protein sequence ID" value="EKX43614.1"/>
    <property type="molecule type" value="Genomic_DNA"/>
</dbReference>
<gene>
    <name evidence="3" type="ORF">GUITHDRAFT_53874</name>
</gene>
<keyword evidence="5" id="KW-1185">Reference proteome</keyword>
<dbReference type="InterPro" id="IPR058840">
    <property type="entry name" value="AAA_SelU"/>
</dbReference>
<organism evidence="3">
    <name type="scientific">Guillardia theta (strain CCMP2712)</name>
    <name type="common">Cryptophyte</name>
    <dbReference type="NCBI Taxonomy" id="905079"/>
    <lineage>
        <taxon>Eukaryota</taxon>
        <taxon>Cryptophyceae</taxon>
        <taxon>Pyrenomonadales</taxon>
        <taxon>Geminigeraceae</taxon>
        <taxon>Guillardia</taxon>
    </lineage>
</organism>
<evidence type="ECO:0000313" key="3">
    <source>
        <dbReference type="EMBL" id="EKX43614.1"/>
    </source>
</evidence>
<name>L1J671_GUITC</name>
<feature type="non-terminal residue" evidence="3">
    <location>
        <position position="1"/>
    </location>
</feature>
<evidence type="ECO:0000259" key="2">
    <source>
        <dbReference type="PROSITE" id="PS50206"/>
    </source>
</evidence>
<dbReference type="InterPro" id="IPR001763">
    <property type="entry name" value="Rhodanese-like_dom"/>
</dbReference>
<dbReference type="KEGG" id="gtt:GUITHDRAFT_53874"/>
<feature type="domain" description="Rhodanese" evidence="2">
    <location>
        <begin position="4"/>
        <end position="121"/>
    </location>
</feature>
<dbReference type="SMART" id="SM00450">
    <property type="entry name" value="RHOD"/>
    <property type="match status" value="1"/>
</dbReference>
<dbReference type="Pfam" id="PF00581">
    <property type="entry name" value="Rhodanese"/>
    <property type="match status" value="1"/>
</dbReference>
<dbReference type="EnsemblProtists" id="EKX43614">
    <property type="protein sequence ID" value="EKX43614"/>
    <property type="gene ID" value="GUITHDRAFT_53874"/>
</dbReference>
<dbReference type="AlphaFoldDB" id="L1J671"/>
<reference evidence="4" key="3">
    <citation type="submission" date="2016-03" db="UniProtKB">
        <authorList>
            <consortium name="EnsemblProtists"/>
        </authorList>
    </citation>
    <scope>IDENTIFICATION</scope>
</reference>
<dbReference type="STRING" id="905079.L1J671"/>
<dbReference type="HOGENOM" id="CLU_043456_0_1_1"/>
<dbReference type="NCBIfam" id="NF008752">
    <property type="entry name" value="PRK11784.1-4"/>
    <property type="match status" value="1"/>
</dbReference>
<dbReference type="SUPFAM" id="SSF52821">
    <property type="entry name" value="Rhodanese/Cell cycle control phosphatase"/>
    <property type="match status" value="1"/>
</dbReference>
<dbReference type="Gene3D" id="3.40.250.10">
    <property type="entry name" value="Rhodanese-like domain"/>
    <property type="match status" value="1"/>
</dbReference>
<dbReference type="InterPro" id="IPR017582">
    <property type="entry name" value="SelU"/>
</dbReference>
<dbReference type="PANTHER" id="PTHR30401">
    <property type="entry name" value="TRNA 2-SELENOURIDINE SYNTHASE"/>
    <property type="match status" value="1"/>
</dbReference>
<evidence type="ECO:0000256" key="1">
    <source>
        <dbReference type="ARBA" id="ARBA00023266"/>
    </source>
</evidence>
<sequence length="237" mass="26914">YSAIIDVRSPSEYQDDHIPGSINLPVLSDEQRHEVGRKLHRADHFAGRRLGASLISNNIATIIQNYFMDKPKDWRPLIYCWRGGQRSNSLAYVLAMVIGYRVCVLDRGYLTYRNHIISQISSFSDCIKAKVITGPTGCGKTKLLHFLSSCGEQILDLEGLANHKGGSILGGIDLPQPPQKLFETRIAQVMRTFDFNRTVWIEDEAATIGKLHIPRKLWEAMLSSPRYFVRLPFNERV</sequence>
<evidence type="ECO:0000313" key="4">
    <source>
        <dbReference type="EnsemblProtists" id="EKX43614"/>
    </source>
</evidence>
<dbReference type="PANTHER" id="PTHR30401:SF0">
    <property type="entry name" value="TRNA 2-SELENOURIDINE SYNTHASE"/>
    <property type="match status" value="1"/>
</dbReference>
<proteinExistence type="predicted"/>
<dbReference type="OrthoDB" id="566238at2759"/>
<feature type="non-terminal residue" evidence="3">
    <location>
        <position position="237"/>
    </location>
</feature>
<dbReference type="PROSITE" id="PS50206">
    <property type="entry name" value="RHODANESE_3"/>
    <property type="match status" value="1"/>
</dbReference>
<dbReference type="eggNOG" id="ENOG502RZ2W">
    <property type="taxonomic scope" value="Eukaryota"/>
</dbReference>
<accession>L1J671</accession>
<reference evidence="3 5" key="1">
    <citation type="journal article" date="2012" name="Nature">
        <title>Algal genomes reveal evolutionary mosaicism and the fate of nucleomorphs.</title>
        <authorList>
            <consortium name="DOE Joint Genome Institute"/>
            <person name="Curtis B.A."/>
            <person name="Tanifuji G."/>
            <person name="Burki F."/>
            <person name="Gruber A."/>
            <person name="Irimia M."/>
            <person name="Maruyama S."/>
            <person name="Arias M.C."/>
            <person name="Ball S.G."/>
            <person name="Gile G.H."/>
            <person name="Hirakawa Y."/>
            <person name="Hopkins J.F."/>
            <person name="Kuo A."/>
            <person name="Rensing S.A."/>
            <person name="Schmutz J."/>
            <person name="Symeonidi A."/>
            <person name="Elias M."/>
            <person name="Eveleigh R.J."/>
            <person name="Herman E.K."/>
            <person name="Klute M.J."/>
            <person name="Nakayama T."/>
            <person name="Obornik M."/>
            <person name="Reyes-Prieto A."/>
            <person name="Armbrust E.V."/>
            <person name="Aves S.J."/>
            <person name="Beiko R.G."/>
            <person name="Coutinho P."/>
            <person name="Dacks J.B."/>
            <person name="Durnford D.G."/>
            <person name="Fast N.M."/>
            <person name="Green B.R."/>
            <person name="Grisdale C.J."/>
            <person name="Hempel F."/>
            <person name="Henrissat B."/>
            <person name="Hoppner M.P."/>
            <person name="Ishida K."/>
            <person name="Kim E."/>
            <person name="Koreny L."/>
            <person name="Kroth P.G."/>
            <person name="Liu Y."/>
            <person name="Malik S.B."/>
            <person name="Maier U.G."/>
            <person name="McRose D."/>
            <person name="Mock T."/>
            <person name="Neilson J.A."/>
            <person name="Onodera N.T."/>
            <person name="Poole A.M."/>
            <person name="Pritham E.J."/>
            <person name="Richards T.A."/>
            <person name="Rocap G."/>
            <person name="Roy S.W."/>
            <person name="Sarai C."/>
            <person name="Schaack S."/>
            <person name="Shirato S."/>
            <person name="Slamovits C.H."/>
            <person name="Spencer D.F."/>
            <person name="Suzuki S."/>
            <person name="Worden A.Z."/>
            <person name="Zauner S."/>
            <person name="Barry K."/>
            <person name="Bell C."/>
            <person name="Bharti A.K."/>
            <person name="Crow J.A."/>
            <person name="Grimwood J."/>
            <person name="Kramer R."/>
            <person name="Lindquist E."/>
            <person name="Lucas S."/>
            <person name="Salamov A."/>
            <person name="McFadden G.I."/>
            <person name="Lane C.E."/>
            <person name="Keeling P.J."/>
            <person name="Gray M.W."/>
            <person name="Grigoriev I.V."/>
            <person name="Archibald J.M."/>
        </authorList>
    </citation>
    <scope>NUCLEOTIDE SEQUENCE</scope>
    <source>
        <strain evidence="3 5">CCMP2712</strain>
    </source>
</reference>
<dbReference type="RefSeq" id="XP_005830594.1">
    <property type="nucleotide sequence ID" value="XM_005830537.1"/>
</dbReference>
<reference evidence="5" key="2">
    <citation type="submission" date="2012-11" db="EMBL/GenBank/DDBJ databases">
        <authorList>
            <person name="Kuo A."/>
            <person name="Curtis B.A."/>
            <person name="Tanifuji G."/>
            <person name="Burki F."/>
            <person name="Gruber A."/>
            <person name="Irimia M."/>
            <person name="Maruyama S."/>
            <person name="Arias M.C."/>
            <person name="Ball S.G."/>
            <person name="Gile G.H."/>
            <person name="Hirakawa Y."/>
            <person name="Hopkins J.F."/>
            <person name="Rensing S.A."/>
            <person name="Schmutz J."/>
            <person name="Symeonidi A."/>
            <person name="Elias M."/>
            <person name="Eveleigh R.J."/>
            <person name="Herman E.K."/>
            <person name="Klute M.J."/>
            <person name="Nakayama T."/>
            <person name="Obornik M."/>
            <person name="Reyes-Prieto A."/>
            <person name="Armbrust E.V."/>
            <person name="Aves S.J."/>
            <person name="Beiko R.G."/>
            <person name="Coutinho P."/>
            <person name="Dacks J.B."/>
            <person name="Durnford D.G."/>
            <person name="Fast N.M."/>
            <person name="Green B.R."/>
            <person name="Grisdale C."/>
            <person name="Hempe F."/>
            <person name="Henrissat B."/>
            <person name="Hoppner M.P."/>
            <person name="Ishida K.-I."/>
            <person name="Kim E."/>
            <person name="Koreny L."/>
            <person name="Kroth P.G."/>
            <person name="Liu Y."/>
            <person name="Malik S.-B."/>
            <person name="Maier U.G."/>
            <person name="McRose D."/>
            <person name="Mock T."/>
            <person name="Neilson J.A."/>
            <person name="Onodera N.T."/>
            <person name="Poole A.M."/>
            <person name="Pritham E.J."/>
            <person name="Richards T.A."/>
            <person name="Rocap G."/>
            <person name="Roy S.W."/>
            <person name="Sarai C."/>
            <person name="Schaack S."/>
            <person name="Shirato S."/>
            <person name="Slamovits C.H."/>
            <person name="Spencer D.F."/>
            <person name="Suzuki S."/>
            <person name="Worden A.Z."/>
            <person name="Zauner S."/>
            <person name="Barry K."/>
            <person name="Bell C."/>
            <person name="Bharti A.K."/>
            <person name="Crow J.A."/>
            <person name="Grimwood J."/>
            <person name="Kramer R."/>
            <person name="Lindquist E."/>
            <person name="Lucas S."/>
            <person name="Salamov A."/>
            <person name="McFadden G.I."/>
            <person name="Lane C.E."/>
            <person name="Keeling P.J."/>
            <person name="Gray M.W."/>
            <person name="Grigoriev I.V."/>
            <person name="Archibald J.M."/>
        </authorList>
    </citation>
    <scope>NUCLEOTIDE SEQUENCE</scope>
    <source>
        <strain evidence="5">CCMP2712</strain>
    </source>
</reference>
<dbReference type="InterPro" id="IPR036873">
    <property type="entry name" value="Rhodanese-like_dom_sf"/>
</dbReference>
<dbReference type="GO" id="GO:0043828">
    <property type="term" value="F:tRNA 2-selenouridine synthase activity"/>
    <property type="evidence" value="ECO:0007669"/>
    <property type="project" value="InterPro"/>
</dbReference>
<dbReference type="Pfam" id="PF26341">
    <property type="entry name" value="AAA_SelU"/>
    <property type="match status" value="1"/>
</dbReference>
<dbReference type="PaxDb" id="55529-EKX43614"/>
<dbReference type="OMA" id="RPLVYCW"/>